<dbReference type="GO" id="GO:0005615">
    <property type="term" value="C:extracellular space"/>
    <property type="evidence" value="ECO:0007669"/>
    <property type="project" value="TreeGrafter"/>
</dbReference>
<feature type="chain" id="PRO_5020308280" evidence="1">
    <location>
        <begin position="25"/>
        <end position="183"/>
    </location>
</feature>
<dbReference type="FunFam" id="2.30.180.10:FF:000019">
    <property type="entry name" value="Cell surface lipoprotein"/>
    <property type="match status" value="1"/>
</dbReference>
<dbReference type="PANTHER" id="PTHR10900">
    <property type="entry name" value="PERIOSTIN-RELATED"/>
    <property type="match status" value="1"/>
</dbReference>
<dbReference type="PROSITE" id="PS50213">
    <property type="entry name" value="FAS1"/>
    <property type="match status" value="1"/>
</dbReference>
<keyword evidence="1" id="KW-0732">Signal</keyword>
<proteinExistence type="predicted"/>
<protein>
    <submittedName>
        <fullName evidence="3">Fasciclin domain-containing protein</fullName>
    </submittedName>
</protein>
<dbReference type="RefSeq" id="WP_136337126.1">
    <property type="nucleotide sequence ID" value="NZ_QXMP01000016.1"/>
</dbReference>
<dbReference type="PANTHER" id="PTHR10900:SF77">
    <property type="entry name" value="FI19380P1"/>
    <property type="match status" value="1"/>
</dbReference>
<dbReference type="InterPro" id="IPR050904">
    <property type="entry name" value="Adhesion/Biosynth-related"/>
</dbReference>
<dbReference type="Proteomes" id="UP000305939">
    <property type="component" value="Unassembled WGS sequence"/>
</dbReference>
<dbReference type="OrthoDB" id="9800666at2"/>
<comment type="caution">
    <text evidence="3">The sequence shown here is derived from an EMBL/GenBank/DDBJ whole genome shotgun (WGS) entry which is preliminary data.</text>
</comment>
<evidence type="ECO:0000313" key="4">
    <source>
        <dbReference type="Proteomes" id="UP000305939"/>
    </source>
</evidence>
<dbReference type="InterPro" id="IPR000782">
    <property type="entry name" value="FAS1_domain"/>
</dbReference>
<dbReference type="SUPFAM" id="SSF82153">
    <property type="entry name" value="FAS1 domain"/>
    <property type="match status" value="1"/>
</dbReference>
<sequence>MKKLFKTLMLPLVLTVLVPLSVNAQHEDAGTEESAASATVVGVAASNADFSTLVTAVQAAELAETLSGEGPFTVFAPTNDAFGKLPEGTVESLVQPENKEQLTSILTYHVVAGEYNAEAVINAINSSGGSFMIQTVQGGELTASLEDGKVILTDAQGNRSTVVMTDVEASNGIIHVIDTVVMP</sequence>
<gene>
    <name evidence="3" type="ORF">E7Z59_14785</name>
</gene>
<dbReference type="Gene3D" id="2.30.180.10">
    <property type="entry name" value="FAS1 domain"/>
    <property type="match status" value="1"/>
</dbReference>
<dbReference type="EMBL" id="SSMC01000004">
    <property type="protein sequence ID" value="THD65843.1"/>
    <property type="molecule type" value="Genomic_DNA"/>
</dbReference>
<keyword evidence="4" id="KW-1185">Reference proteome</keyword>
<reference evidence="3 4" key="1">
    <citation type="submission" date="2019-04" db="EMBL/GenBank/DDBJ databases">
        <title>Draft genome sequence of Robertkochia marina CC-AMO-30D.</title>
        <authorList>
            <person name="Hameed A."/>
            <person name="Lin S.-Y."/>
            <person name="Shahina M."/>
            <person name="Lai W.-A."/>
            <person name="Young C.-C."/>
        </authorList>
    </citation>
    <scope>NUCLEOTIDE SEQUENCE [LARGE SCALE GENOMIC DNA]</scope>
    <source>
        <strain evidence="3 4">CC-AMO-30D</strain>
    </source>
</reference>
<dbReference type="AlphaFoldDB" id="A0A4S3LZN9"/>
<organism evidence="3 4">
    <name type="scientific">Robertkochia marina</name>
    <dbReference type="NCBI Taxonomy" id="1227945"/>
    <lineage>
        <taxon>Bacteria</taxon>
        <taxon>Pseudomonadati</taxon>
        <taxon>Bacteroidota</taxon>
        <taxon>Flavobacteriia</taxon>
        <taxon>Flavobacteriales</taxon>
        <taxon>Flavobacteriaceae</taxon>
        <taxon>Robertkochia</taxon>
    </lineage>
</organism>
<feature type="domain" description="FAS1" evidence="2">
    <location>
        <begin position="37"/>
        <end position="181"/>
    </location>
</feature>
<name>A0A4S3LZN9_9FLAO</name>
<evidence type="ECO:0000256" key="1">
    <source>
        <dbReference type="SAM" id="SignalP"/>
    </source>
</evidence>
<evidence type="ECO:0000259" key="2">
    <source>
        <dbReference type="PROSITE" id="PS50213"/>
    </source>
</evidence>
<feature type="signal peptide" evidence="1">
    <location>
        <begin position="1"/>
        <end position="24"/>
    </location>
</feature>
<evidence type="ECO:0000313" key="3">
    <source>
        <dbReference type="EMBL" id="THD65843.1"/>
    </source>
</evidence>
<dbReference type="Pfam" id="PF02469">
    <property type="entry name" value="Fasciclin"/>
    <property type="match status" value="1"/>
</dbReference>
<dbReference type="SMART" id="SM00554">
    <property type="entry name" value="FAS1"/>
    <property type="match status" value="1"/>
</dbReference>
<dbReference type="InterPro" id="IPR036378">
    <property type="entry name" value="FAS1_dom_sf"/>
</dbReference>
<accession>A0A4S3LZN9</accession>